<keyword evidence="1" id="KW-1133">Transmembrane helix</keyword>
<keyword evidence="1" id="KW-0812">Transmembrane</keyword>
<evidence type="ECO:0000313" key="2">
    <source>
        <dbReference type="EMBL" id="SHG19969.1"/>
    </source>
</evidence>
<dbReference type="STRING" id="1121391.SAMN02745206_03450"/>
<evidence type="ECO:0000256" key="1">
    <source>
        <dbReference type="SAM" id="Phobius"/>
    </source>
</evidence>
<keyword evidence="1" id="KW-0472">Membrane</keyword>
<organism evidence="2 3">
    <name type="scientific">Desulfacinum infernum DSM 9756</name>
    <dbReference type="NCBI Taxonomy" id="1121391"/>
    <lineage>
        <taxon>Bacteria</taxon>
        <taxon>Pseudomonadati</taxon>
        <taxon>Thermodesulfobacteriota</taxon>
        <taxon>Syntrophobacteria</taxon>
        <taxon>Syntrophobacterales</taxon>
        <taxon>Syntrophobacteraceae</taxon>
        <taxon>Desulfacinum</taxon>
    </lineage>
</organism>
<feature type="transmembrane region" description="Helical" evidence="1">
    <location>
        <begin position="7"/>
        <end position="32"/>
    </location>
</feature>
<reference evidence="3" key="1">
    <citation type="submission" date="2016-11" db="EMBL/GenBank/DDBJ databases">
        <authorList>
            <person name="Varghese N."/>
            <person name="Submissions S."/>
        </authorList>
    </citation>
    <scope>NUCLEOTIDE SEQUENCE [LARGE SCALE GENOMIC DNA]</scope>
    <source>
        <strain evidence="3">DSM 9756</strain>
    </source>
</reference>
<evidence type="ECO:0000313" key="3">
    <source>
        <dbReference type="Proteomes" id="UP000184076"/>
    </source>
</evidence>
<accession>A0A1M5HVP0</accession>
<dbReference type="EMBL" id="FQVB01000048">
    <property type="protein sequence ID" value="SHG19969.1"/>
    <property type="molecule type" value="Genomic_DNA"/>
</dbReference>
<gene>
    <name evidence="2" type="ORF">SAMN02745206_03450</name>
</gene>
<feature type="transmembrane region" description="Helical" evidence="1">
    <location>
        <begin position="52"/>
        <end position="76"/>
    </location>
</feature>
<dbReference type="AlphaFoldDB" id="A0A1M5HVP0"/>
<proteinExistence type="predicted"/>
<protein>
    <submittedName>
        <fullName evidence="2">Uncharacterized protein</fullName>
    </submittedName>
</protein>
<name>A0A1M5HVP0_9BACT</name>
<dbReference type="Proteomes" id="UP000184076">
    <property type="component" value="Unassembled WGS sequence"/>
</dbReference>
<keyword evidence="3" id="KW-1185">Reference proteome</keyword>
<sequence length="201" mass="21891">MRRAPRLFGFTLAGGALGYLLLHPYAMVVLWLSSPSGSPGGADLWDSAVASFSTHMHSMGVAFGAFGAAVGFFWALSMHRGQRLRHVELENERRQAALQTLQQLMLILSHHLLNATMAIGGQARRIAQSLPDGASPDPPRIILEECARIERVVQALRALKEERTAQAAGTVDDALADMETQLEQLIHEMSTRKNPASEEGP</sequence>
<dbReference type="RefSeq" id="WP_073041709.1">
    <property type="nucleotide sequence ID" value="NZ_FQVB01000048.1"/>
</dbReference>